<dbReference type="PROSITE" id="PS51257">
    <property type="entry name" value="PROKAR_LIPOPROTEIN"/>
    <property type="match status" value="1"/>
</dbReference>
<keyword evidence="6" id="KW-0106">Calcium</keyword>
<dbReference type="PANTHER" id="PTHR33938">
    <property type="entry name" value="FERULOYL ESTERASE B-RELATED"/>
    <property type="match status" value="1"/>
</dbReference>
<evidence type="ECO:0000256" key="7">
    <source>
        <dbReference type="ARBA" id="ARBA00023157"/>
    </source>
</evidence>
<dbReference type="GO" id="GO:0052689">
    <property type="term" value="F:carboxylic ester hydrolase activity"/>
    <property type="evidence" value="ECO:0007669"/>
    <property type="project" value="UniProtKB-KW"/>
</dbReference>
<dbReference type="InterPro" id="IPR011118">
    <property type="entry name" value="Tannase/feruloyl_esterase"/>
</dbReference>
<organism evidence="9 10">
    <name type="scientific">Variovorax terrae</name>
    <dbReference type="NCBI Taxonomy" id="2923278"/>
    <lineage>
        <taxon>Bacteria</taxon>
        <taxon>Pseudomonadati</taxon>
        <taxon>Pseudomonadota</taxon>
        <taxon>Betaproteobacteria</taxon>
        <taxon>Burkholderiales</taxon>
        <taxon>Comamonadaceae</taxon>
        <taxon>Variovorax</taxon>
    </lineage>
</organism>
<accession>A0A9X2AQ40</accession>
<protein>
    <submittedName>
        <fullName evidence="9">Tannase/feruloyl esterase family alpha/beta hydrolase</fullName>
    </submittedName>
</protein>
<reference evidence="9" key="1">
    <citation type="submission" date="2022-03" db="EMBL/GenBank/DDBJ databases">
        <authorList>
            <person name="Woo C.Y."/>
        </authorList>
    </citation>
    <scope>NUCLEOTIDE SEQUENCE</scope>
    <source>
        <strain evidence="9">CYS-02</strain>
    </source>
</reference>
<evidence type="ECO:0000256" key="1">
    <source>
        <dbReference type="ARBA" id="ARBA00006249"/>
    </source>
</evidence>
<comment type="similarity">
    <text evidence="1">Belongs to the tannase family.</text>
</comment>
<evidence type="ECO:0000256" key="5">
    <source>
        <dbReference type="ARBA" id="ARBA00022801"/>
    </source>
</evidence>
<evidence type="ECO:0000313" key="10">
    <source>
        <dbReference type="Proteomes" id="UP001139447"/>
    </source>
</evidence>
<evidence type="ECO:0000256" key="3">
    <source>
        <dbReference type="ARBA" id="ARBA00022723"/>
    </source>
</evidence>
<keyword evidence="7" id="KW-1015">Disulfide bond</keyword>
<sequence length="585" mass="61102">MRPHTAPSCLRFALLASALLALAGCAGTGGPARLPATPAQAVLACDALAARFSHPQTRLVSAERVAAGQLRLPGIAEPMPEHCVVKGLMNERIGPVDGKPYAIGFEMRLPTAWNGRFFYQANGGLDGFQTPAYGDILGGGPSSNGLLKGFAVISSDAGHAFDRSTPIGGATFGLDPQARLDYGYNAVAQLTPMAKALIQAYYGKRPDRSYLVGTSNGGRHGLVAASRLPQAYDGILVSTPGYNLPRAAVAQVWGAQQFAAIARQNPATQRPDLRSALSPADLALLAQRILARCDALDGLADGIVADLAGCQAAFSVERDVPACNAGATPNGQCLSGAQKATLARVFAGPVDTAGTRLYSGLAWDPGVAGRDWATWKFESSVGPRDAIALAFVMTTPPASPAVVTGQGNSLIDYALGFPLDQALAKISATDGRYRESALGFMTPPDPTLRDFVAHGGKLIAFHGAADPVFSVLDTLRWYDGLRAAHGSAAERQARLYLVPGMNHSRGGPATDQVDMVDALVKWVEQGQAPEALVAHARGAGSAVPNPEVPADWSPTRTRLLCPHPQVARYQGGDAEQAASFRCTAP</sequence>
<gene>
    <name evidence="9" type="ORF">MMF98_05890</name>
</gene>
<keyword evidence="3" id="KW-0479">Metal-binding</keyword>
<dbReference type="InterPro" id="IPR029058">
    <property type="entry name" value="AB_hydrolase_fold"/>
</dbReference>
<keyword evidence="2" id="KW-0719">Serine esterase</keyword>
<evidence type="ECO:0000256" key="6">
    <source>
        <dbReference type="ARBA" id="ARBA00022837"/>
    </source>
</evidence>
<dbReference type="EMBL" id="JALGBI010000001">
    <property type="protein sequence ID" value="MCJ0762741.1"/>
    <property type="molecule type" value="Genomic_DNA"/>
</dbReference>
<feature type="signal peptide" evidence="8">
    <location>
        <begin position="1"/>
        <end position="23"/>
    </location>
</feature>
<dbReference type="GO" id="GO:0046872">
    <property type="term" value="F:metal ion binding"/>
    <property type="evidence" value="ECO:0007669"/>
    <property type="project" value="UniProtKB-KW"/>
</dbReference>
<evidence type="ECO:0000256" key="4">
    <source>
        <dbReference type="ARBA" id="ARBA00022729"/>
    </source>
</evidence>
<dbReference type="Pfam" id="PF07519">
    <property type="entry name" value="Tannase"/>
    <property type="match status" value="1"/>
</dbReference>
<keyword evidence="5 9" id="KW-0378">Hydrolase</keyword>
<keyword evidence="4 8" id="KW-0732">Signal</keyword>
<keyword evidence="10" id="KW-1185">Reference proteome</keyword>
<proteinExistence type="inferred from homology"/>
<evidence type="ECO:0000256" key="2">
    <source>
        <dbReference type="ARBA" id="ARBA00022487"/>
    </source>
</evidence>
<dbReference type="Proteomes" id="UP001139447">
    <property type="component" value="Unassembled WGS sequence"/>
</dbReference>
<dbReference type="PANTHER" id="PTHR33938:SF15">
    <property type="entry name" value="FERULOYL ESTERASE B-RELATED"/>
    <property type="match status" value="1"/>
</dbReference>
<dbReference type="Gene3D" id="3.40.50.1820">
    <property type="entry name" value="alpha/beta hydrolase"/>
    <property type="match status" value="2"/>
</dbReference>
<dbReference type="RefSeq" id="WP_243305257.1">
    <property type="nucleotide sequence ID" value="NZ_JALGBI010000001.1"/>
</dbReference>
<name>A0A9X2AQ40_9BURK</name>
<evidence type="ECO:0000256" key="8">
    <source>
        <dbReference type="SAM" id="SignalP"/>
    </source>
</evidence>
<dbReference type="SUPFAM" id="SSF53474">
    <property type="entry name" value="alpha/beta-Hydrolases"/>
    <property type="match status" value="1"/>
</dbReference>
<comment type="caution">
    <text evidence="9">The sequence shown here is derived from an EMBL/GenBank/DDBJ whole genome shotgun (WGS) entry which is preliminary data.</text>
</comment>
<evidence type="ECO:0000313" key="9">
    <source>
        <dbReference type="EMBL" id="MCJ0762741.1"/>
    </source>
</evidence>
<dbReference type="AlphaFoldDB" id="A0A9X2AQ40"/>
<feature type="chain" id="PRO_5040735675" evidence="8">
    <location>
        <begin position="24"/>
        <end position="585"/>
    </location>
</feature>